<evidence type="ECO:0000313" key="2">
    <source>
        <dbReference type="EMBL" id="HCT15732.1"/>
    </source>
</evidence>
<evidence type="ECO:0000259" key="1">
    <source>
        <dbReference type="PROSITE" id="PS51186"/>
    </source>
</evidence>
<dbReference type="RefSeq" id="WP_273053370.1">
    <property type="nucleotide sequence ID" value="NZ_DAITTW010000006.1"/>
</dbReference>
<proteinExistence type="predicted"/>
<dbReference type="AlphaFoldDB" id="A0A3D4T2I0"/>
<feature type="domain" description="N-acetyltransferase" evidence="1">
    <location>
        <begin position="5"/>
        <end position="113"/>
    </location>
</feature>
<dbReference type="InterPro" id="IPR000182">
    <property type="entry name" value="GNAT_dom"/>
</dbReference>
<dbReference type="GO" id="GO:0016747">
    <property type="term" value="F:acyltransferase activity, transferring groups other than amino-acyl groups"/>
    <property type="evidence" value="ECO:0007669"/>
    <property type="project" value="InterPro"/>
</dbReference>
<evidence type="ECO:0000313" key="3">
    <source>
        <dbReference type="Proteomes" id="UP000261739"/>
    </source>
</evidence>
<dbReference type="CDD" id="cd04301">
    <property type="entry name" value="NAT_SF"/>
    <property type="match status" value="1"/>
</dbReference>
<dbReference type="Pfam" id="PF00583">
    <property type="entry name" value="Acetyltransf_1"/>
    <property type="match status" value="1"/>
</dbReference>
<dbReference type="Proteomes" id="UP000261739">
    <property type="component" value="Unassembled WGS sequence"/>
</dbReference>
<comment type="caution">
    <text evidence="2">The sequence shown here is derived from an EMBL/GenBank/DDBJ whole genome shotgun (WGS) entry which is preliminary data.</text>
</comment>
<reference evidence="2 3" key="1">
    <citation type="journal article" date="2018" name="Nat. Biotechnol.">
        <title>A standardized bacterial taxonomy based on genome phylogeny substantially revises the tree of life.</title>
        <authorList>
            <person name="Parks D.H."/>
            <person name="Chuvochina M."/>
            <person name="Waite D.W."/>
            <person name="Rinke C."/>
            <person name="Skarshewski A."/>
            <person name="Chaumeil P.A."/>
            <person name="Hugenholtz P."/>
        </authorList>
    </citation>
    <scope>NUCLEOTIDE SEQUENCE [LARGE SCALE GENOMIC DNA]</scope>
    <source>
        <strain evidence="2">UBA11247</strain>
    </source>
</reference>
<protein>
    <recommendedName>
        <fullName evidence="1">N-acetyltransferase domain-containing protein</fullName>
    </recommendedName>
</protein>
<organism evidence="2 3">
    <name type="scientific">Corynebacterium nuruki</name>
    <dbReference type="NCBI Taxonomy" id="1032851"/>
    <lineage>
        <taxon>Bacteria</taxon>
        <taxon>Bacillati</taxon>
        <taxon>Actinomycetota</taxon>
        <taxon>Actinomycetes</taxon>
        <taxon>Mycobacteriales</taxon>
        <taxon>Corynebacteriaceae</taxon>
        <taxon>Corynebacterium</taxon>
    </lineage>
</organism>
<accession>A0A3D4T2I0</accession>
<gene>
    <name evidence="2" type="ORF">DIW82_13360</name>
</gene>
<sequence length="113" mass="12057">MTSPPTVVTLDVADAGELLTLQRAAYITEAAAHDDFSLPPLTQTLGELEWELGDSDVTCLGVRDGHRLVGSVRLRRSGSVVELGRLIVAPDQQGRGTGSLLLARSEEVYPDAD</sequence>
<dbReference type="EMBL" id="DQID01000338">
    <property type="protein sequence ID" value="HCT15732.1"/>
    <property type="molecule type" value="Genomic_DNA"/>
</dbReference>
<name>A0A3D4T2I0_9CORY</name>
<dbReference type="InterPro" id="IPR016181">
    <property type="entry name" value="Acyl_CoA_acyltransferase"/>
</dbReference>
<dbReference type="Gene3D" id="3.40.630.30">
    <property type="match status" value="1"/>
</dbReference>
<dbReference type="PROSITE" id="PS51186">
    <property type="entry name" value="GNAT"/>
    <property type="match status" value="1"/>
</dbReference>
<dbReference type="SUPFAM" id="SSF55729">
    <property type="entry name" value="Acyl-CoA N-acyltransferases (Nat)"/>
    <property type="match status" value="1"/>
</dbReference>